<gene>
    <name evidence="11" type="ORF">RM6536_0741</name>
</gene>
<dbReference type="PROSITE" id="PS51352">
    <property type="entry name" value="THIOREDOXIN_2"/>
    <property type="match status" value="1"/>
</dbReference>
<dbReference type="PIRSF" id="PIRSF000077">
    <property type="entry name" value="Thioredoxin"/>
    <property type="match status" value="1"/>
</dbReference>
<proteinExistence type="inferred from homology"/>
<dbReference type="InterPro" id="IPR036249">
    <property type="entry name" value="Thioredoxin-like_sf"/>
</dbReference>
<dbReference type="Gene3D" id="3.40.30.10">
    <property type="entry name" value="Glutaredoxin"/>
    <property type="match status" value="1"/>
</dbReference>
<evidence type="ECO:0000256" key="6">
    <source>
        <dbReference type="NCBIfam" id="TIGR01068"/>
    </source>
</evidence>
<dbReference type="PROSITE" id="PS00194">
    <property type="entry name" value="THIOREDOXIN_1"/>
    <property type="match status" value="1"/>
</dbReference>
<dbReference type="Proteomes" id="UP000066203">
    <property type="component" value="Chromosome"/>
</dbReference>
<evidence type="ECO:0000256" key="1">
    <source>
        <dbReference type="ARBA" id="ARBA00008987"/>
    </source>
</evidence>
<keyword evidence="3" id="KW-0249">Electron transport</keyword>
<dbReference type="SUPFAM" id="SSF52833">
    <property type="entry name" value="Thioredoxin-like"/>
    <property type="match status" value="1"/>
</dbReference>
<name>A0A0K2RYS7_9MICC</name>
<evidence type="ECO:0000256" key="2">
    <source>
        <dbReference type="ARBA" id="ARBA00022448"/>
    </source>
</evidence>
<reference evidence="12" key="1">
    <citation type="submission" date="2015-08" db="EMBL/GenBank/DDBJ databases">
        <title>Complete genome sequence of Rothia mucilaginosa strain NUM-Rm6536.</title>
        <authorList>
            <person name="Nambu T."/>
        </authorList>
    </citation>
    <scope>NUCLEOTIDE SEQUENCE [LARGE SCALE GENOMIC DNA]</scope>
    <source>
        <strain evidence="12">NUM-Rm6536</strain>
    </source>
</reference>
<evidence type="ECO:0000259" key="10">
    <source>
        <dbReference type="PROSITE" id="PS51352"/>
    </source>
</evidence>
<evidence type="ECO:0000256" key="7">
    <source>
        <dbReference type="PIRNR" id="PIRNR000077"/>
    </source>
</evidence>
<accession>A0A0K2RYS7</accession>
<dbReference type="NCBIfam" id="TIGR01068">
    <property type="entry name" value="thioredoxin"/>
    <property type="match status" value="1"/>
</dbReference>
<feature type="domain" description="Thioredoxin" evidence="10">
    <location>
        <begin position="1"/>
        <end position="108"/>
    </location>
</feature>
<dbReference type="FunFam" id="3.40.30.10:FF:000001">
    <property type="entry name" value="Thioredoxin"/>
    <property type="match status" value="1"/>
</dbReference>
<feature type="active site" description="Nucleophile" evidence="8">
    <location>
        <position position="32"/>
    </location>
</feature>
<evidence type="ECO:0000256" key="9">
    <source>
        <dbReference type="PIRSR" id="PIRSR000077-4"/>
    </source>
</evidence>
<evidence type="ECO:0000256" key="8">
    <source>
        <dbReference type="PIRSR" id="PIRSR000077-1"/>
    </source>
</evidence>
<dbReference type="AlphaFoldDB" id="A0A0K2RYS7"/>
<keyword evidence="4 9" id="KW-1015">Disulfide bond</keyword>
<comment type="similarity">
    <text evidence="1 7">Belongs to the thioredoxin family.</text>
</comment>
<dbReference type="PANTHER" id="PTHR45663:SF11">
    <property type="entry name" value="GEO12009P1"/>
    <property type="match status" value="1"/>
</dbReference>
<dbReference type="CDD" id="cd02947">
    <property type="entry name" value="TRX_family"/>
    <property type="match status" value="1"/>
</dbReference>
<dbReference type="InterPro" id="IPR005746">
    <property type="entry name" value="Thioredoxin"/>
</dbReference>
<evidence type="ECO:0000313" key="12">
    <source>
        <dbReference type="Proteomes" id="UP000066203"/>
    </source>
</evidence>
<dbReference type="GO" id="GO:0015035">
    <property type="term" value="F:protein-disulfide reductase activity"/>
    <property type="evidence" value="ECO:0007669"/>
    <property type="project" value="UniProtKB-UniRule"/>
</dbReference>
<feature type="site" description="Contributes to redox potential value" evidence="8">
    <location>
        <position position="34"/>
    </location>
</feature>
<organism evidence="11">
    <name type="scientific">Rothia mucilaginosa</name>
    <dbReference type="NCBI Taxonomy" id="43675"/>
    <lineage>
        <taxon>Bacteria</taxon>
        <taxon>Bacillati</taxon>
        <taxon>Actinomycetota</taxon>
        <taxon>Actinomycetes</taxon>
        <taxon>Micrococcales</taxon>
        <taxon>Micrococcaceae</taxon>
        <taxon>Rothia</taxon>
    </lineage>
</organism>
<evidence type="ECO:0000256" key="5">
    <source>
        <dbReference type="ARBA" id="ARBA00023284"/>
    </source>
</evidence>
<feature type="site" description="Contributes to redox potential value" evidence="8">
    <location>
        <position position="33"/>
    </location>
</feature>
<sequence length="108" mass="11564">MSSAQQATDATFDELVLKNDKPVIVDFWAEWCGPCRMVGPVIDEIAGEYAGQVDVVKVDVEANGDIAMKYGITSIPAIYLFKGGEVVKKTVGAKAKSALLAEFSEHLG</sequence>
<keyword evidence="2" id="KW-0813">Transport</keyword>
<dbReference type="GO" id="GO:0005737">
    <property type="term" value="C:cytoplasm"/>
    <property type="evidence" value="ECO:0007669"/>
    <property type="project" value="TreeGrafter"/>
</dbReference>
<dbReference type="EMBL" id="AP014938">
    <property type="protein sequence ID" value="BAS19988.1"/>
    <property type="molecule type" value="Genomic_DNA"/>
</dbReference>
<protein>
    <recommendedName>
        <fullName evidence="6 7">Thioredoxin</fullName>
    </recommendedName>
</protein>
<dbReference type="PATRIC" id="fig|43675.28.peg.758"/>
<dbReference type="RefSeq" id="WP_060824108.1">
    <property type="nucleotide sequence ID" value="NZ_AP014938.1"/>
</dbReference>
<evidence type="ECO:0000256" key="4">
    <source>
        <dbReference type="ARBA" id="ARBA00023157"/>
    </source>
</evidence>
<dbReference type="Pfam" id="PF00085">
    <property type="entry name" value="Thioredoxin"/>
    <property type="match status" value="1"/>
</dbReference>
<feature type="active site" description="Nucleophile" evidence="8">
    <location>
        <position position="35"/>
    </location>
</feature>
<feature type="site" description="Deprotonates C-terminal active site Cys" evidence="8">
    <location>
        <position position="26"/>
    </location>
</feature>
<evidence type="ECO:0000313" key="11">
    <source>
        <dbReference type="EMBL" id="BAS19988.1"/>
    </source>
</evidence>
<dbReference type="InterPro" id="IPR013766">
    <property type="entry name" value="Thioredoxin_domain"/>
</dbReference>
<feature type="disulfide bond" description="Redox-active" evidence="9">
    <location>
        <begin position="32"/>
        <end position="35"/>
    </location>
</feature>
<keyword evidence="5 9" id="KW-0676">Redox-active center</keyword>
<evidence type="ECO:0000256" key="3">
    <source>
        <dbReference type="ARBA" id="ARBA00022982"/>
    </source>
</evidence>
<dbReference type="PANTHER" id="PTHR45663">
    <property type="entry name" value="GEO12009P1"/>
    <property type="match status" value="1"/>
</dbReference>
<dbReference type="PRINTS" id="PR00421">
    <property type="entry name" value="THIOREDOXIN"/>
</dbReference>
<dbReference type="InterPro" id="IPR017937">
    <property type="entry name" value="Thioredoxin_CS"/>
</dbReference>